<evidence type="ECO:0000313" key="5">
    <source>
        <dbReference type="EMBL" id="CAG7644502.1"/>
    </source>
</evidence>
<keyword evidence="2" id="KW-0560">Oxidoreductase</keyword>
<keyword evidence="1" id="KW-0479">Metal-binding</keyword>
<evidence type="ECO:0000256" key="2">
    <source>
        <dbReference type="ARBA" id="ARBA00023002"/>
    </source>
</evidence>
<protein>
    <recommendedName>
        <fullName evidence="7">FAD-dependent oxidoreductase</fullName>
    </recommendedName>
</protein>
<dbReference type="PANTHER" id="PTHR43498">
    <property type="entry name" value="FERREDOXIN:COB-COM HETERODISULFIDE REDUCTASE SUBUNIT A"/>
    <property type="match status" value="1"/>
</dbReference>
<dbReference type="EMBL" id="CAJVCE010000008">
    <property type="protein sequence ID" value="CAG7644502.1"/>
    <property type="molecule type" value="Genomic_DNA"/>
</dbReference>
<dbReference type="Pfam" id="PF12831">
    <property type="entry name" value="FAD_oxidored"/>
    <property type="match status" value="1"/>
</dbReference>
<dbReference type="PANTHER" id="PTHR43498:SF1">
    <property type="entry name" value="COB--COM HETERODISULFIDE REDUCTASE IRON-SULFUR SUBUNIT A"/>
    <property type="match status" value="1"/>
</dbReference>
<keyword evidence="4" id="KW-0411">Iron-sulfur</keyword>
<comment type="caution">
    <text evidence="5">The sequence shown here is derived from an EMBL/GenBank/DDBJ whole genome shotgun (WGS) entry which is preliminary data.</text>
</comment>
<name>A0ABN7TKV0_9BACL</name>
<sequence>MQKRQIRKADVVILGATPGGIGAALAAARRGRKTIVIEPTEYIGGLMASGLGVTDIHSLDAAGSVFREYAANIVRHYTDTYGENSEQVVHCRKGLRFEPSVAKKVLWSMVNNEPQLEMMLQHELVAAGLDGNAVSSVTVRNHAGEETVYEAEAYIDATYEGDLAAMAGVPYSLGRESRDDWNEEYAGTLYQNFRTKEILVGSTGEGDERIQAYNFRLCLTKNEGNRAVFKKPDAYNRLDYVSLIDDIFAGRIKGFSEVCNTVMIPNGKTDTNNYHYCLCSTDLPEENQEYPEGSREVRERIVRRHREYIQGLLWFLQNDEELPEWFRNDSAQWGYAADEFEDTDHFPPQIYVREARRIHGEYVFTENDARLAPGLGRSAIHYDSIACGDYGIDSHATRKRNELSQNIALEGFMAIGFLTEIYQIPYSIIVPQKMERLLVPVAVSATHMGLGTIRMEPCWMQIGYAAGVAADLSISERASVRTLSIDVLQDELLKDKQVITYFKDVKPGTGESEAVQYFGAKGFLTDYEARPDESVTLEDASRWILMSRALPGGIKLPVLPATDRIVSPGVDMGPRSPKEEPTPRDYWKAHPFLTSQMAIRWANVASRALQVQVDSTFREQEGGTATRGQFLHYLYRLLKEARASIRSEAMPSSSNRIRS</sequence>
<dbReference type="RefSeq" id="WP_218099597.1">
    <property type="nucleotide sequence ID" value="NZ_CAJVCE010000008.1"/>
</dbReference>
<reference evidence="5 6" key="1">
    <citation type="submission" date="2021-06" db="EMBL/GenBank/DDBJ databases">
        <authorList>
            <person name="Criscuolo A."/>
        </authorList>
    </citation>
    <scope>NUCLEOTIDE SEQUENCE [LARGE SCALE GENOMIC DNA]</scope>
    <source>
        <strain evidence="6">CIP 111802</strain>
    </source>
</reference>
<dbReference type="InterPro" id="IPR039650">
    <property type="entry name" value="HdrA-like"/>
</dbReference>
<accession>A0ABN7TKV0</accession>
<keyword evidence="3" id="KW-0408">Iron</keyword>
<keyword evidence="6" id="KW-1185">Reference proteome</keyword>
<evidence type="ECO:0000256" key="3">
    <source>
        <dbReference type="ARBA" id="ARBA00023004"/>
    </source>
</evidence>
<dbReference type="Proteomes" id="UP000730618">
    <property type="component" value="Unassembled WGS sequence"/>
</dbReference>
<proteinExistence type="predicted"/>
<evidence type="ECO:0000256" key="4">
    <source>
        <dbReference type="ARBA" id="ARBA00023014"/>
    </source>
</evidence>
<organism evidence="5 6">
    <name type="scientific">Paenibacillus allorhizosphaerae</name>
    <dbReference type="NCBI Taxonomy" id="2849866"/>
    <lineage>
        <taxon>Bacteria</taxon>
        <taxon>Bacillati</taxon>
        <taxon>Bacillota</taxon>
        <taxon>Bacilli</taxon>
        <taxon>Bacillales</taxon>
        <taxon>Paenibacillaceae</taxon>
        <taxon>Paenibacillus</taxon>
    </lineage>
</organism>
<evidence type="ECO:0000313" key="6">
    <source>
        <dbReference type="Proteomes" id="UP000730618"/>
    </source>
</evidence>
<evidence type="ECO:0008006" key="7">
    <source>
        <dbReference type="Google" id="ProtNLM"/>
    </source>
</evidence>
<gene>
    <name evidence="5" type="ORF">PAECIP111802_03287</name>
</gene>
<evidence type="ECO:0000256" key="1">
    <source>
        <dbReference type="ARBA" id="ARBA00022723"/>
    </source>
</evidence>